<dbReference type="AlphaFoldDB" id="W9GB72"/>
<keyword evidence="3" id="KW-1185">Reference proteome</keyword>
<dbReference type="Proteomes" id="UP000019489">
    <property type="component" value="Unassembled WGS sequence"/>
</dbReference>
<evidence type="ECO:0000313" key="3">
    <source>
        <dbReference type="Proteomes" id="UP000019489"/>
    </source>
</evidence>
<evidence type="ECO:0000256" key="1">
    <source>
        <dbReference type="SAM" id="MobiDB-lite"/>
    </source>
</evidence>
<accession>W9GB72</accession>
<feature type="region of interest" description="Disordered" evidence="1">
    <location>
        <begin position="67"/>
        <end position="96"/>
    </location>
</feature>
<comment type="caution">
    <text evidence="2">The sequence shown here is derived from an EMBL/GenBank/DDBJ whole genome shotgun (WGS) entry which is preliminary data.</text>
</comment>
<organism evidence="2 3">
    <name type="scientific">Intrasporangium oryzae NRRL B-24470</name>
    <dbReference type="NCBI Taxonomy" id="1386089"/>
    <lineage>
        <taxon>Bacteria</taxon>
        <taxon>Bacillati</taxon>
        <taxon>Actinomycetota</taxon>
        <taxon>Actinomycetes</taxon>
        <taxon>Micrococcales</taxon>
        <taxon>Intrasporangiaceae</taxon>
        <taxon>Intrasporangium</taxon>
    </lineage>
</organism>
<reference evidence="2 3" key="1">
    <citation type="submission" date="2013-08" db="EMBL/GenBank/DDBJ databases">
        <title>Intrasporangium oryzae NRRL B-24470.</title>
        <authorList>
            <person name="Liu H."/>
            <person name="Wang G."/>
        </authorList>
    </citation>
    <scope>NUCLEOTIDE SEQUENCE [LARGE SCALE GENOMIC DNA]</scope>
    <source>
        <strain evidence="2 3">NRRL B-24470</strain>
    </source>
</reference>
<evidence type="ECO:0000313" key="2">
    <source>
        <dbReference type="EMBL" id="EWT01099.1"/>
    </source>
</evidence>
<dbReference type="PATRIC" id="fig|1386089.3.peg.2689"/>
<feature type="compositionally biased region" description="Basic and acidic residues" evidence="1">
    <location>
        <begin position="67"/>
        <end position="78"/>
    </location>
</feature>
<name>W9GB72_9MICO</name>
<sequence length="96" mass="10211">MVDAAAVAGGRQARAILIEAVQRRLVRLDDLEQSGSDLALAGITVIGVTRAARAADPRRQLVRIERAHREAARDDRRPAVTALRRPALPGIPGAGC</sequence>
<dbReference type="EMBL" id="AWSA01000028">
    <property type="protein sequence ID" value="EWT01099.1"/>
    <property type="molecule type" value="Genomic_DNA"/>
</dbReference>
<gene>
    <name evidence="2" type="ORF">N865_11770</name>
</gene>
<dbReference type="STRING" id="1386089.N865_11770"/>
<dbReference type="RefSeq" id="WP_034806878.1">
    <property type="nucleotide sequence ID" value="NZ_AWSA01000028.1"/>
</dbReference>
<protein>
    <submittedName>
        <fullName evidence="2">Uncharacterized protein</fullName>
    </submittedName>
</protein>
<proteinExistence type="predicted"/>